<dbReference type="Proteomes" id="UP000626092">
    <property type="component" value="Unassembled WGS sequence"/>
</dbReference>
<evidence type="ECO:0000256" key="1">
    <source>
        <dbReference type="SAM" id="MobiDB-lite"/>
    </source>
</evidence>
<protein>
    <submittedName>
        <fullName evidence="2">Uncharacterized protein</fullName>
    </submittedName>
</protein>
<comment type="caution">
    <text evidence="2">The sequence shown here is derived from an EMBL/GenBank/DDBJ whole genome shotgun (WGS) entry which is preliminary data.</text>
</comment>
<dbReference type="PANTHER" id="PTHR34780:SF2">
    <property type="entry name" value="GENOME ASSEMBLY, CHROMOSOME: A02"/>
    <property type="match status" value="1"/>
</dbReference>
<feature type="region of interest" description="Disordered" evidence="1">
    <location>
        <begin position="1"/>
        <end position="26"/>
    </location>
</feature>
<name>A0A834LEN9_RHOSS</name>
<proteinExistence type="predicted"/>
<dbReference type="EMBL" id="WJXA01000009">
    <property type="protein sequence ID" value="KAF7131913.1"/>
    <property type="molecule type" value="Genomic_DNA"/>
</dbReference>
<evidence type="ECO:0000313" key="3">
    <source>
        <dbReference type="Proteomes" id="UP000626092"/>
    </source>
</evidence>
<reference evidence="2" key="1">
    <citation type="submission" date="2019-11" db="EMBL/GenBank/DDBJ databases">
        <authorList>
            <person name="Liu Y."/>
            <person name="Hou J."/>
            <person name="Li T.-Q."/>
            <person name="Guan C.-H."/>
            <person name="Wu X."/>
            <person name="Wu H.-Z."/>
            <person name="Ling F."/>
            <person name="Zhang R."/>
            <person name="Shi X.-G."/>
            <person name="Ren J.-P."/>
            <person name="Chen E.-F."/>
            <person name="Sun J.-M."/>
        </authorList>
    </citation>
    <scope>NUCLEOTIDE SEQUENCE</scope>
    <source>
        <strain evidence="2">Adult_tree_wgs_1</strain>
        <tissue evidence="2">Leaves</tissue>
    </source>
</reference>
<feature type="region of interest" description="Disordered" evidence="1">
    <location>
        <begin position="66"/>
        <end position="90"/>
    </location>
</feature>
<organism evidence="2 3">
    <name type="scientific">Rhododendron simsii</name>
    <name type="common">Sims's rhododendron</name>
    <dbReference type="NCBI Taxonomy" id="118357"/>
    <lineage>
        <taxon>Eukaryota</taxon>
        <taxon>Viridiplantae</taxon>
        <taxon>Streptophyta</taxon>
        <taxon>Embryophyta</taxon>
        <taxon>Tracheophyta</taxon>
        <taxon>Spermatophyta</taxon>
        <taxon>Magnoliopsida</taxon>
        <taxon>eudicotyledons</taxon>
        <taxon>Gunneridae</taxon>
        <taxon>Pentapetalae</taxon>
        <taxon>asterids</taxon>
        <taxon>Ericales</taxon>
        <taxon>Ericaceae</taxon>
        <taxon>Ericoideae</taxon>
        <taxon>Rhodoreae</taxon>
        <taxon>Rhododendron</taxon>
    </lineage>
</organism>
<dbReference type="AlphaFoldDB" id="A0A834LEN9"/>
<sequence length="90" mass="10689">MKQRQEMENNKNHHHHHNNNKEEHNPYLGVAIHSQVRKIRQEMEKIKQPSLDQPEIRPILREITGHRQKLQQRSRSPLGLAERPILVGNS</sequence>
<feature type="compositionally biased region" description="Basic and acidic residues" evidence="1">
    <location>
        <begin position="1"/>
        <end position="11"/>
    </location>
</feature>
<evidence type="ECO:0000313" key="2">
    <source>
        <dbReference type="EMBL" id="KAF7131913.1"/>
    </source>
</evidence>
<keyword evidence="3" id="KW-1185">Reference proteome</keyword>
<gene>
    <name evidence="2" type="ORF">RHSIM_Rhsim09G0090300</name>
</gene>
<accession>A0A834LEN9</accession>
<dbReference type="OrthoDB" id="1879501at2759"/>
<dbReference type="PANTHER" id="PTHR34780">
    <property type="entry name" value="OS08G0427800 PROTEIN"/>
    <property type="match status" value="1"/>
</dbReference>